<comment type="caution">
    <text evidence="4">The sequence shown here is derived from an EMBL/GenBank/DDBJ whole genome shotgun (WGS) entry which is preliminary data.</text>
</comment>
<dbReference type="AlphaFoldDB" id="A0AAW3I6M1"/>
<feature type="domain" description="Rhamnogalacturonase A/B/Epimerase-like pectate lyase" evidence="1">
    <location>
        <begin position="259"/>
        <end position="315"/>
    </location>
</feature>
<dbReference type="EMBL" id="LGVG01000008">
    <property type="protein sequence ID" value="KNE28171.1"/>
    <property type="molecule type" value="Genomic_DNA"/>
</dbReference>
<dbReference type="Pfam" id="PF20745">
    <property type="entry name" value="TSP_Ig-like"/>
    <property type="match status" value="1"/>
</dbReference>
<gene>
    <name evidence="4" type="ORF">AFM18_08375</name>
</gene>
<dbReference type="InterPro" id="IPR012334">
    <property type="entry name" value="Pectin_lyas_fold"/>
</dbReference>
<dbReference type="SUPFAM" id="SSF51126">
    <property type="entry name" value="Pectin lyase-like"/>
    <property type="match status" value="1"/>
</dbReference>
<reference evidence="4 5" key="1">
    <citation type="submission" date="2015-07" db="EMBL/GenBank/DDBJ databases">
        <title>Draft genome of Achromobacter spanius.</title>
        <authorList>
            <person name="Wang X."/>
        </authorList>
    </citation>
    <scope>NUCLEOTIDE SEQUENCE [LARGE SCALE GENOMIC DNA]</scope>
    <source>
        <strain evidence="4 5">CGMCC9173</strain>
    </source>
</reference>
<sequence length="813" mass="84555">MTVQTEISTVTHDCDGVTIAFPVPYRFLTNTDLVVTRIEPGGDEDVRTVLTLGTDYMVTGAGADAGGTITTAVDYPVGDKLEVERDVPMTQLTEYQPSGPFPAKSHERALDKLTMVDQQLERRILQNESNIQDLEEFDASIGGLVEQAASSAAAAQAAAQASQEALYEFRGVYLGAQSSDPTLDLNGNPVTEGDFYFNIVSKRIRIYDGSAWSDGVDGVTEAQLAAAGGAELIGYQNPAAGSVVETLASVADRQLTAFTFGAVGDGVADDTEALQALADAPIGFKRIPAGTYRVTNTIQFQPGDTVVGDGRNTVIAPDPTGWGTKSVMAVSGELVAMPNLAANVAQGSANLTAASAPNFASGDVGLIFHPSDSSFSTWRTYYKAGEFFRVSSVTGTAISTMGVTYAPYAFANVVVYKLVGKSTVFRDFHIQQPSTQNVGLRVSLIDGPIISNVTTGGSTYCGIEIDRCYDIRVESTVFQASPAVDDEYGLLISNSQGGVINGSFYGGRHAVAFGGGSGVGCVSCRGITVTAANMGGSGNIGSHDLHGNTEDIRFFGGTFANGGTLAGKNHTFNGCRFMGNRNSGIALYGGEIVGGTHHFVDCHFESTIINPNAAGFGLLDFTQLSANVTQLTYIKFNNCTFYAPSGCTYVVAAALTGTPNDISLMFDSPSVVFAPSVTQFLRISKSSGAGRFDTLQIKDITGMPGTGASYVVSASGSPAVLHYRMPTQTGSAPVTISTGASAASTTVTFPVAYPKTPAIVSSLTLNTVGGDRSICAPVSPSATGFSATVATADGGNFAAADTATVMWHAGLDE</sequence>
<accession>A0AAW3I6M1</accession>
<dbReference type="Gene3D" id="2.160.20.10">
    <property type="entry name" value="Single-stranded right-handed beta-helix, Pectin lyase-like"/>
    <property type="match status" value="1"/>
</dbReference>
<dbReference type="Proteomes" id="UP000037511">
    <property type="component" value="Unassembled WGS sequence"/>
</dbReference>
<protein>
    <recommendedName>
        <fullName evidence="6">Pectate lyase superfamily protein domain-containing protein</fullName>
    </recommendedName>
</protein>
<evidence type="ECO:0000313" key="4">
    <source>
        <dbReference type="EMBL" id="KNE28171.1"/>
    </source>
</evidence>
<proteinExistence type="predicted"/>
<evidence type="ECO:0000259" key="2">
    <source>
        <dbReference type="Pfam" id="PF20745"/>
    </source>
</evidence>
<feature type="domain" description="Tailspike protein-like Ig-like" evidence="2">
    <location>
        <begin position="330"/>
        <end position="417"/>
    </location>
</feature>
<dbReference type="RefSeq" id="WP_050446335.1">
    <property type="nucleotide sequence ID" value="NZ_LGVG01000008.1"/>
</dbReference>
<dbReference type="InterPro" id="IPR024535">
    <property type="entry name" value="RHGA/B-epi-like_pectate_lyase"/>
</dbReference>
<feature type="domain" description="Gp49 pectin lyase-like" evidence="3">
    <location>
        <begin position="457"/>
        <end position="671"/>
    </location>
</feature>
<dbReference type="Pfam" id="PF12708">
    <property type="entry name" value="Pect-lyase_RHGA_epim"/>
    <property type="match status" value="1"/>
</dbReference>
<dbReference type="InterPro" id="IPR011050">
    <property type="entry name" value="Pectin_lyase_fold/virulence"/>
</dbReference>
<organism evidence="4 5">
    <name type="scientific">Achromobacter spanius</name>
    <dbReference type="NCBI Taxonomy" id="217203"/>
    <lineage>
        <taxon>Bacteria</taxon>
        <taxon>Pseudomonadati</taxon>
        <taxon>Pseudomonadota</taxon>
        <taxon>Betaproteobacteria</taxon>
        <taxon>Burkholderiales</taxon>
        <taxon>Alcaligenaceae</taxon>
        <taxon>Achromobacter</taxon>
    </lineage>
</organism>
<dbReference type="InterPro" id="IPR049350">
    <property type="entry name" value="TSP_Ig-like"/>
</dbReference>
<dbReference type="Pfam" id="PF22442">
    <property type="entry name" value="Gp49_Pectate_lyase_like"/>
    <property type="match status" value="1"/>
</dbReference>
<dbReference type="SMART" id="SM00710">
    <property type="entry name" value="PbH1"/>
    <property type="match status" value="5"/>
</dbReference>
<evidence type="ECO:0008006" key="6">
    <source>
        <dbReference type="Google" id="ProtNLM"/>
    </source>
</evidence>
<dbReference type="InterPro" id="IPR006626">
    <property type="entry name" value="PbH1"/>
</dbReference>
<evidence type="ECO:0000259" key="3">
    <source>
        <dbReference type="Pfam" id="PF22442"/>
    </source>
</evidence>
<evidence type="ECO:0000259" key="1">
    <source>
        <dbReference type="Pfam" id="PF12708"/>
    </source>
</evidence>
<name>A0AAW3I6M1_9BURK</name>
<evidence type="ECO:0000313" key="5">
    <source>
        <dbReference type="Proteomes" id="UP000037511"/>
    </source>
</evidence>
<dbReference type="InterPro" id="IPR054136">
    <property type="entry name" value="Gp49_pectate_lyase-like"/>
</dbReference>